<dbReference type="Proteomes" id="UP000594638">
    <property type="component" value="Unassembled WGS sequence"/>
</dbReference>
<dbReference type="OrthoDB" id="1927217at2759"/>
<name>A0A8S0STQ8_OLEEU</name>
<sequence length="365" mass="38980">MNYSSMIGCDRNILLQQCRRLSISGISNSKNSSENNLDLFSDESDVSEKLGRLSIESGKQGENGLHDLLSWTDGGKHDYDWLLTPPGTPPVPSLDGNEPKSTPVAPRSFPSIRSISATKASRLSASSNAARPTRSSSATRLSVSSSQYSFNSNKSNSILNTSSTSVSSYIRSSTPTSRSSSITRPSTPSVRPKVSRSSTPCKVYPSPDMPSIEKPRPSQNSRPSTPISRPQVSANLNSIGSRSTSRPTTPTRRNPGLSISPVKGPSASEGRTLARQNLASVSRPSSPGLRVRPQSQPIVPPDFPLETPPNLQRTLLDGPPSAGRSRPGAALTLKGNTETTSSTALPRRQSPHGCPGKKCGTHWKR</sequence>
<evidence type="ECO:0000313" key="2">
    <source>
        <dbReference type="EMBL" id="CAA2995854.1"/>
    </source>
</evidence>
<feature type="compositionally biased region" description="Polar residues" evidence="1">
    <location>
        <begin position="217"/>
        <end position="240"/>
    </location>
</feature>
<dbReference type="PANTHER" id="PTHR31949:SF2">
    <property type="entry name" value="OS05G0480600 PROTEIN"/>
    <property type="match status" value="1"/>
</dbReference>
<dbReference type="EMBL" id="CACTIH010005510">
    <property type="protein sequence ID" value="CAA2995854.1"/>
    <property type="molecule type" value="Genomic_DNA"/>
</dbReference>
<keyword evidence="3" id="KW-1185">Reference proteome</keyword>
<gene>
    <name evidence="2" type="ORF">OLEA9_A015500</name>
</gene>
<dbReference type="GO" id="GO:0043622">
    <property type="term" value="P:cortical microtubule organization"/>
    <property type="evidence" value="ECO:0007669"/>
    <property type="project" value="TreeGrafter"/>
</dbReference>
<comment type="caution">
    <text evidence="2">The sequence shown here is derived from an EMBL/GenBank/DDBJ whole genome shotgun (WGS) entry which is preliminary data.</text>
</comment>
<dbReference type="GO" id="GO:0055028">
    <property type="term" value="C:cortical microtubule"/>
    <property type="evidence" value="ECO:0007669"/>
    <property type="project" value="TreeGrafter"/>
</dbReference>
<protein>
    <submittedName>
        <fullName evidence="2">Uncharacterized protein</fullName>
    </submittedName>
</protein>
<feature type="compositionally biased region" description="Low complexity" evidence="1">
    <location>
        <begin position="241"/>
        <end position="253"/>
    </location>
</feature>
<accession>A0A8S0STQ8</accession>
<feature type="compositionally biased region" description="Low complexity" evidence="1">
    <location>
        <begin position="120"/>
        <end position="189"/>
    </location>
</feature>
<reference evidence="2 3" key="1">
    <citation type="submission" date="2019-12" db="EMBL/GenBank/DDBJ databases">
        <authorList>
            <person name="Alioto T."/>
            <person name="Alioto T."/>
            <person name="Gomez Garrido J."/>
        </authorList>
    </citation>
    <scope>NUCLEOTIDE SEQUENCE [LARGE SCALE GENOMIC DNA]</scope>
</reference>
<evidence type="ECO:0000256" key="1">
    <source>
        <dbReference type="SAM" id="MobiDB-lite"/>
    </source>
</evidence>
<feature type="region of interest" description="Disordered" evidence="1">
    <location>
        <begin position="80"/>
        <end position="365"/>
    </location>
</feature>
<feature type="compositionally biased region" description="Polar residues" evidence="1">
    <location>
        <begin position="274"/>
        <end position="285"/>
    </location>
</feature>
<dbReference type="PANTHER" id="PTHR31949">
    <property type="entry name" value="GASTRIC MUCIN-LIKE PROTEIN"/>
    <property type="match status" value="1"/>
</dbReference>
<proteinExistence type="predicted"/>
<dbReference type="AlphaFoldDB" id="A0A8S0STQ8"/>
<evidence type="ECO:0000313" key="3">
    <source>
        <dbReference type="Proteomes" id="UP000594638"/>
    </source>
</evidence>
<feature type="compositionally biased region" description="Polar residues" evidence="1">
    <location>
        <begin position="334"/>
        <end position="344"/>
    </location>
</feature>
<dbReference type="Gramene" id="OE9A015500T1">
    <property type="protein sequence ID" value="OE9A015500C1"/>
    <property type="gene ID" value="OE9A015500"/>
</dbReference>
<organism evidence="2 3">
    <name type="scientific">Olea europaea subsp. europaea</name>
    <dbReference type="NCBI Taxonomy" id="158383"/>
    <lineage>
        <taxon>Eukaryota</taxon>
        <taxon>Viridiplantae</taxon>
        <taxon>Streptophyta</taxon>
        <taxon>Embryophyta</taxon>
        <taxon>Tracheophyta</taxon>
        <taxon>Spermatophyta</taxon>
        <taxon>Magnoliopsida</taxon>
        <taxon>eudicotyledons</taxon>
        <taxon>Gunneridae</taxon>
        <taxon>Pentapetalae</taxon>
        <taxon>asterids</taxon>
        <taxon>lamiids</taxon>
        <taxon>Lamiales</taxon>
        <taxon>Oleaceae</taxon>
        <taxon>Oleeae</taxon>
        <taxon>Olea</taxon>
    </lineage>
</organism>
<feature type="compositionally biased region" description="Pro residues" evidence="1">
    <location>
        <begin position="298"/>
        <end position="307"/>
    </location>
</feature>